<sequence>MPTPPNLTPPAGDSRSSSPSGEQPRQRIVSGSLRDRIARFENPSAAPLLPNHPFGMSGPAHPSSSARGGLVGNRLPSLDPKTAGMVGLGRKVSESKGLIGNRIPSGVASVQRSAASARSASPSGSVDSSTASGANTSGSPITSRSSSPPSSPGIGLPNSAIPDHTGLLSATEPDNGGPGAMTPSSTRAEAGDEVSQFSAPSTPIQGPAATSGHYDLVPPNLKLASGESAGPSPAQIALNRASSTLSNVGSAAGEQSLSSSRVSEYDPSSQGSENPQTMLDSLSDVSTPLGTPKAELRRFEGSLPRGEGSVVDDKDFEDIAQQLDRLGVEGNEGGVDRDPTPEARSVDDSAPIEAKEGGFVKASELDGQVIIDDEPEKESAAPPNPNDLADPSAPSKEQAQDDIPIESEDKIEHAAGPELDEDPNKADDLADLKAGKLQRAKDSHGTHTVDQNPINNMTEAGIAMGLDEQIVPPSEQKEQGGVAGQRIEDIEQPTSIEPPKEAQSNDYAASEELDVRTATSTSGSRTDPSKSEGDSQSKSNESGSTAQQQELNLSKEQMPDIIEGKRASGLRLDDAVGAGAGPLTSGDTDQLKDHLNAQRREEAEKEKKEEEEEGGEGSSAMEGLQTEEDRDEGKSRREQLIEALDQNKDADKDLEDGLDEAQKEKAKAVTGKMTEEIREQEEEGEPEGEAEKKVAEGKGEKKEVVQADDLTQDAGKADLGAIEKDLEEESKPKQVQVEPAPIAQPAEDTEDGETETASATNVKPENEPETHAAPSSPPAFPSPPQEDPDVVDPLKPSDDTTEAGDDAPLRPATPVDSAILKSFPDVPDEDKPRVEVHVNHSPVNSPIKGLHGDHQPETPPAKVREESESPSTRGLTKGDVEQQQPEEEGKRDSLEVDGTPEGAPEKLAKRSSTKKSPKSPLLDDEDPGDFEPGEGWAVVTKGRETK</sequence>
<feature type="compositionally biased region" description="Basic and acidic residues" evidence="1">
    <location>
        <begin position="422"/>
        <end position="447"/>
    </location>
</feature>
<feature type="compositionally biased region" description="Basic and acidic residues" evidence="1">
    <location>
        <begin position="689"/>
        <end position="705"/>
    </location>
</feature>
<feature type="compositionally biased region" description="Acidic residues" evidence="1">
    <location>
        <begin position="678"/>
        <end position="688"/>
    </location>
</feature>
<feature type="compositionally biased region" description="Basic and acidic residues" evidence="1">
    <location>
        <begin position="850"/>
        <end position="867"/>
    </location>
</feature>
<keyword evidence="3" id="KW-1185">Reference proteome</keyword>
<feature type="compositionally biased region" description="Pro residues" evidence="1">
    <location>
        <begin position="775"/>
        <end position="785"/>
    </location>
</feature>
<evidence type="ECO:0000313" key="2">
    <source>
        <dbReference type="EMBL" id="KAK1924042.1"/>
    </source>
</evidence>
<dbReference type="EMBL" id="JAODAN010000005">
    <property type="protein sequence ID" value="KAK1924042.1"/>
    <property type="molecule type" value="Genomic_DNA"/>
</dbReference>
<feature type="compositionally biased region" description="Acidic residues" evidence="1">
    <location>
        <begin position="922"/>
        <end position="932"/>
    </location>
</feature>
<feature type="compositionally biased region" description="Basic and acidic residues" evidence="1">
    <location>
        <begin position="829"/>
        <end position="838"/>
    </location>
</feature>
<feature type="compositionally biased region" description="Polar residues" evidence="1">
    <location>
        <begin position="517"/>
        <end position="526"/>
    </location>
</feature>
<feature type="compositionally biased region" description="Basic and acidic residues" evidence="1">
    <location>
        <begin position="562"/>
        <end position="574"/>
    </location>
</feature>
<evidence type="ECO:0000313" key="3">
    <source>
        <dbReference type="Proteomes" id="UP001182556"/>
    </source>
</evidence>
<protein>
    <submittedName>
        <fullName evidence="2">Uncharacterized protein</fullName>
    </submittedName>
</protein>
<feature type="region of interest" description="Disordered" evidence="1">
    <location>
        <begin position="41"/>
        <end position="946"/>
    </location>
</feature>
<feature type="compositionally biased region" description="Polar residues" evidence="1">
    <location>
        <begin position="448"/>
        <end position="458"/>
    </location>
</feature>
<accession>A0AAD9FQP0</accession>
<proteinExistence type="predicted"/>
<feature type="compositionally biased region" description="Polar residues" evidence="1">
    <location>
        <begin position="195"/>
        <end position="204"/>
    </location>
</feature>
<feature type="compositionally biased region" description="Basic and acidic residues" evidence="1">
    <location>
        <begin position="589"/>
        <end position="608"/>
    </location>
</feature>
<feature type="region of interest" description="Disordered" evidence="1">
    <location>
        <begin position="1"/>
        <end position="28"/>
    </location>
</feature>
<name>A0AAD9FQP0_PAPLA</name>
<feature type="compositionally biased region" description="Polar residues" evidence="1">
    <location>
        <begin position="536"/>
        <end position="555"/>
    </location>
</feature>
<feature type="compositionally biased region" description="Basic and acidic residues" evidence="1">
    <location>
        <begin position="631"/>
        <end position="651"/>
    </location>
</feature>
<reference evidence="2" key="1">
    <citation type="submission" date="2023-02" db="EMBL/GenBank/DDBJ databases">
        <title>Identification and recombinant expression of a fungal hydrolase from Papiliotrema laurentii that hydrolyzes apple cutin and clears colloidal polyester polyurethane.</title>
        <authorList>
            <consortium name="DOE Joint Genome Institute"/>
            <person name="Roman V.A."/>
            <person name="Bojanowski C."/>
            <person name="Crable B.R."/>
            <person name="Wagner D.N."/>
            <person name="Hung C.S."/>
            <person name="Nadeau L.J."/>
            <person name="Schratz L."/>
            <person name="Haridas S."/>
            <person name="Pangilinan J."/>
            <person name="Lipzen A."/>
            <person name="Na H."/>
            <person name="Yan M."/>
            <person name="Ng V."/>
            <person name="Grigoriev I.V."/>
            <person name="Spatafora J.W."/>
            <person name="Barlow D."/>
            <person name="Biffinger J."/>
            <person name="Kelley-Loughnane N."/>
            <person name="Varaljay V.A."/>
            <person name="Crookes-Goodson W.J."/>
        </authorList>
    </citation>
    <scope>NUCLEOTIDE SEQUENCE</scope>
    <source>
        <strain evidence="2">5307AH</strain>
    </source>
</reference>
<feature type="compositionally biased region" description="Basic and acidic residues" evidence="1">
    <location>
        <begin position="660"/>
        <end position="677"/>
    </location>
</feature>
<feature type="compositionally biased region" description="Low complexity" evidence="1">
    <location>
        <begin position="105"/>
        <end position="159"/>
    </location>
</feature>
<evidence type="ECO:0000256" key="1">
    <source>
        <dbReference type="SAM" id="MobiDB-lite"/>
    </source>
</evidence>
<feature type="compositionally biased region" description="Polar residues" evidence="1">
    <location>
        <begin position="240"/>
        <end position="289"/>
    </location>
</feature>
<feature type="compositionally biased region" description="Basic and acidic residues" evidence="1">
    <location>
        <begin position="721"/>
        <end position="732"/>
    </location>
</feature>
<dbReference type="AlphaFoldDB" id="A0AAD9FQP0"/>
<gene>
    <name evidence="2" type="ORF">DB88DRAFT_488929</name>
</gene>
<feature type="compositionally biased region" description="Basic and acidic residues" evidence="1">
    <location>
        <begin position="334"/>
        <end position="358"/>
    </location>
</feature>
<feature type="compositionally biased region" description="Polar residues" evidence="1">
    <location>
        <begin position="14"/>
        <end position="23"/>
    </location>
</feature>
<comment type="caution">
    <text evidence="2">The sequence shown here is derived from an EMBL/GenBank/DDBJ whole genome shotgun (WGS) entry which is preliminary data.</text>
</comment>
<organism evidence="2 3">
    <name type="scientific">Papiliotrema laurentii</name>
    <name type="common">Cryptococcus laurentii</name>
    <dbReference type="NCBI Taxonomy" id="5418"/>
    <lineage>
        <taxon>Eukaryota</taxon>
        <taxon>Fungi</taxon>
        <taxon>Dikarya</taxon>
        <taxon>Basidiomycota</taxon>
        <taxon>Agaricomycotina</taxon>
        <taxon>Tremellomycetes</taxon>
        <taxon>Tremellales</taxon>
        <taxon>Rhynchogastremaceae</taxon>
        <taxon>Papiliotrema</taxon>
    </lineage>
</organism>
<dbReference type="Proteomes" id="UP001182556">
    <property type="component" value="Unassembled WGS sequence"/>
</dbReference>